<dbReference type="Proteomes" id="UP001201273">
    <property type="component" value="Unassembled WGS sequence"/>
</dbReference>
<dbReference type="Gene3D" id="3.30.70.270">
    <property type="match status" value="1"/>
</dbReference>
<evidence type="ECO:0000259" key="7">
    <source>
        <dbReference type="PROSITE" id="PS50887"/>
    </source>
</evidence>
<feature type="chain" id="PRO_5045483340" description="diguanylate cyclase" evidence="4">
    <location>
        <begin position="28"/>
        <end position="820"/>
    </location>
</feature>
<dbReference type="GO" id="GO:0052621">
    <property type="term" value="F:diguanylate cyclase activity"/>
    <property type="evidence" value="ECO:0007669"/>
    <property type="project" value="UniProtKB-EC"/>
</dbReference>
<dbReference type="InterPro" id="IPR050469">
    <property type="entry name" value="Diguanylate_Cyclase"/>
</dbReference>
<dbReference type="RefSeq" id="WP_233051919.1">
    <property type="nucleotide sequence ID" value="NZ_JAIMJA010000005.1"/>
</dbReference>
<dbReference type="PROSITE" id="PS50113">
    <property type="entry name" value="PAC"/>
    <property type="match status" value="1"/>
</dbReference>
<evidence type="ECO:0000256" key="4">
    <source>
        <dbReference type="SAM" id="SignalP"/>
    </source>
</evidence>
<dbReference type="Gene3D" id="3.40.190.10">
    <property type="entry name" value="Periplasmic binding protein-like II"/>
    <property type="match status" value="2"/>
</dbReference>
<name>A0ABS8W7M6_9GAMM</name>
<dbReference type="SUPFAM" id="SSF53850">
    <property type="entry name" value="Periplasmic binding protein-like II"/>
    <property type="match status" value="1"/>
</dbReference>
<keyword evidence="8" id="KW-0548">Nucleotidyltransferase</keyword>
<keyword evidence="3" id="KW-0472">Membrane</keyword>
<dbReference type="InterPro" id="IPR029787">
    <property type="entry name" value="Nucleotide_cyclase"/>
</dbReference>
<feature type="domain" description="GGDEF" evidence="7">
    <location>
        <begin position="677"/>
        <end position="814"/>
    </location>
</feature>
<dbReference type="SUPFAM" id="SSF55785">
    <property type="entry name" value="PYP-like sensor domain (PAS domain)"/>
    <property type="match status" value="2"/>
</dbReference>
<keyword evidence="9" id="KW-1185">Reference proteome</keyword>
<reference evidence="8 9" key="1">
    <citation type="journal article" date="2022" name="Environ. Microbiol. Rep.">
        <title>Eco-phylogenetic analyses reveal divergent evolution of vitamin B12 metabolism in the marine bacterial family 'Psychromonadaceae'.</title>
        <authorList>
            <person name="Jin X."/>
            <person name="Yang Y."/>
            <person name="Cao H."/>
            <person name="Gao B."/>
            <person name="Zhao Z."/>
        </authorList>
    </citation>
    <scope>NUCLEOTIDE SEQUENCE [LARGE SCALE GENOMIC DNA]</scope>
    <source>
        <strain evidence="8 9">MKS20</strain>
    </source>
</reference>
<evidence type="ECO:0000259" key="5">
    <source>
        <dbReference type="PROSITE" id="PS50112"/>
    </source>
</evidence>
<dbReference type="Gene3D" id="3.30.450.20">
    <property type="entry name" value="PAS domain"/>
    <property type="match status" value="2"/>
</dbReference>
<dbReference type="CDD" id="cd00130">
    <property type="entry name" value="PAS"/>
    <property type="match status" value="1"/>
</dbReference>
<comment type="catalytic activity">
    <reaction evidence="2">
        <text>2 GTP = 3',3'-c-di-GMP + 2 diphosphate</text>
        <dbReference type="Rhea" id="RHEA:24898"/>
        <dbReference type="ChEBI" id="CHEBI:33019"/>
        <dbReference type="ChEBI" id="CHEBI:37565"/>
        <dbReference type="ChEBI" id="CHEBI:58805"/>
        <dbReference type="EC" id="2.7.7.65"/>
    </reaction>
</comment>
<dbReference type="NCBIfam" id="TIGR00254">
    <property type="entry name" value="GGDEF"/>
    <property type="match status" value="1"/>
</dbReference>
<feature type="signal peptide" evidence="4">
    <location>
        <begin position="1"/>
        <end position="27"/>
    </location>
</feature>
<dbReference type="InterPro" id="IPR000014">
    <property type="entry name" value="PAS"/>
</dbReference>
<dbReference type="Pfam" id="PF00989">
    <property type="entry name" value="PAS"/>
    <property type="match status" value="2"/>
</dbReference>
<dbReference type="InterPro" id="IPR035965">
    <property type="entry name" value="PAS-like_dom_sf"/>
</dbReference>
<keyword evidence="8" id="KW-0808">Transferase</keyword>
<keyword evidence="4" id="KW-0732">Signal</keyword>
<organism evidence="8 9">
    <name type="scientific">Motilimonas cestriensis</name>
    <dbReference type="NCBI Taxonomy" id="2742685"/>
    <lineage>
        <taxon>Bacteria</taxon>
        <taxon>Pseudomonadati</taxon>
        <taxon>Pseudomonadota</taxon>
        <taxon>Gammaproteobacteria</taxon>
        <taxon>Alteromonadales</taxon>
        <taxon>Alteromonadales genera incertae sedis</taxon>
        <taxon>Motilimonas</taxon>
    </lineage>
</organism>
<accession>A0ABS8W7M6</accession>
<feature type="domain" description="PAS" evidence="5">
    <location>
        <begin position="397"/>
        <end position="442"/>
    </location>
</feature>
<dbReference type="EC" id="2.7.7.65" evidence="1"/>
<dbReference type="PANTHER" id="PTHR45138">
    <property type="entry name" value="REGULATORY COMPONENTS OF SENSORY TRANSDUCTION SYSTEM"/>
    <property type="match status" value="1"/>
</dbReference>
<dbReference type="CDD" id="cd01949">
    <property type="entry name" value="GGDEF"/>
    <property type="match status" value="1"/>
</dbReference>
<feature type="domain" description="PAC" evidence="6">
    <location>
        <begin position="586"/>
        <end position="638"/>
    </location>
</feature>
<protein>
    <recommendedName>
        <fullName evidence="1">diguanylate cyclase</fullName>
        <ecNumber evidence="1">2.7.7.65</ecNumber>
    </recommendedName>
</protein>
<gene>
    <name evidence="8" type="ORF">K6Y31_06075</name>
</gene>
<dbReference type="SMART" id="SM00091">
    <property type="entry name" value="PAS"/>
    <property type="match status" value="2"/>
</dbReference>
<evidence type="ECO:0000313" key="8">
    <source>
        <dbReference type="EMBL" id="MCE2594377.1"/>
    </source>
</evidence>
<evidence type="ECO:0000256" key="1">
    <source>
        <dbReference type="ARBA" id="ARBA00012528"/>
    </source>
</evidence>
<dbReference type="EMBL" id="JAIMJA010000005">
    <property type="protein sequence ID" value="MCE2594377.1"/>
    <property type="molecule type" value="Genomic_DNA"/>
</dbReference>
<dbReference type="InterPro" id="IPR013767">
    <property type="entry name" value="PAS_fold"/>
</dbReference>
<evidence type="ECO:0000256" key="3">
    <source>
        <dbReference type="SAM" id="Phobius"/>
    </source>
</evidence>
<keyword evidence="3" id="KW-1133">Transmembrane helix</keyword>
<proteinExistence type="predicted"/>
<dbReference type="NCBIfam" id="TIGR00229">
    <property type="entry name" value="sensory_box"/>
    <property type="match status" value="1"/>
</dbReference>
<dbReference type="Pfam" id="PF00990">
    <property type="entry name" value="GGDEF"/>
    <property type="match status" value="1"/>
</dbReference>
<dbReference type="PROSITE" id="PS50887">
    <property type="entry name" value="GGDEF"/>
    <property type="match status" value="1"/>
</dbReference>
<dbReference type="InterPro" id="IPR043128">
    <property type="entry name" value="Rev_trsase/Diguanyl_cyclase"/>
</dbReference>
<evidence type="ECO:0000313" key="9">
    <source>
        <dbReference type="Proteomes" id="UP001201273"/>
    </source>
</evidence>
<keyword evidence="3" id="KW-0812">Transmembrane</keyword>
<evidence type="ECO:0000259" key="6">
    <source>
        <dbReference type="PROSITE" id="PS50113"/>
    </source>
</evidence>
<dbReference type="InterPro" id="IPR000160">
    <property type="entry name" value="GGDEF_dom"/>
</dbReference>
<dbReference type="PROSITE" id="PS50112">
    <property type="entry name" value="PAS"/>
    <property type="match status" value="1"/>
</dbReference>
<dbReference type="InterPro" id="IPR000700">
    <property type="entry name" value="PAS-assoc_C"/>
</dbReference>
<feature type="transmembrane region" description="Helical" evidence="3">
    <location>
        <begin position="254"/>
        <end position="273"/>
    </location>
</feature>
<dbReference type="SMART" id="SM00267">
    <property type="entry name" value="GGDEF"/>
    <property type="match status" value="1"/>
</dbReference>
<comment type="caution">
    <text evidence="8">The sequence shown here is derived from an EMBL/GenBank/DDBJ whole genome shotgun (WGS) entry which is preliminary data.</text>
</comment>
<sequence length="820" mass="92159">MFNKCFKLIIYCLSVGFFAGFNSFAFSADNLLDTEKPNSINLIVPNEHLPLGFYQDNLLTGVLTDYWALWSRNTGIKVNVQTQTESALGDTRNIHLSLSSQSYDPDLLRIPLVGLKVKLYYLNKNQRVISRALQDKQQLVRLGYVASKGYLSDNVAQQINVQASAYDSSIALMWHLIQGDIDAIATVSIDTGVGHSDDLLTLFMSVYDLAELDIVAQVEPTQGELIDWISWGANLISASELQKLDAKWLSISGMWWWIVLPIVIVAALTIFMVRGVKRKRSNKAFPLSVMPFASVIISQDGKYLLEANAMAQQLQLCPSSLYKQPLPDCLQPVVNLIQTSLDEGEIVNQQIGLTCLAGSWHFFILNAKRIQQGKHYHWLCQLCRLTSQPDFRPLPQQQALLRDVLAAITSPACIKDKQGVVLACNKLWSDLFGLNNSDVIGKRDRDVLSKDELARQRPLESAAWLGQVQCGDDVVVYPMENEQQHIYALLVVLNQSQIMTRQECDAEKAQYLTASLMAMFNDYPDPVAIVTKAGLCKVANHAFADAMVQKPLPEVINQAVANILPNDKVDWNKRQHKQIFRANDSVKYEELVFLPQGKQQWLEVVKNPFVFPLDNESAILMVTHDITERKDTEQQLADAIGKLEELSFIDSLTQVANRRSFDEQLRYYWRSSISQEQSMSLILLDIDFFKPYNDNYGHQEGDQALTLVASTIKDASKRATDLVARYGGEEFVILLPDTDKDGAEHIAEMIRQAVENKNIPHAHSQVAKHITVSLGVATLTPDPDLDYDTLIEQADLALYQAKDSGRNQLLHFEELAGIVD</sequence>
<evidence type="ECO:0000256" key="2">
    <source>
        <dbReference type="ARBA" id="ARBA00034247"/>
    </source>
</evidence>
<dbReference type="SUPFAM" id="SSF55073">
    <property type="entry name" value="Nucleotide cyclase"/>
    <property type="match status" value="1"/>
</dbReference>
<dbReference type="PANTHER" id="PTHR45138:SF9">
    <property type="entry name" value="DIGUANYLATE CYCLASE DGCM-RELATED"/>
    <property type="match status" value="1"/>
</dbReference>